<sequence length="183" mass="20775">MPKEHYDRERCEEYKEWPISKSKVTIIILAVLGFIALLNPFLSLFIGFIIGLVILFSWPGIRGSPRFTYVGNARQRAQGKKEGDDAVVHNHLCDISKRYCRGETARQIAKDYGVSIASVKRGIETAKKEDIIRYGRKQKSFERAVKGENEGKLNDSKSKSQTQLSIEEAIKNEGERKRGKNEG</sequence>
<reference evidence="3 4" key="1">
    <citation type="journal article" date="2016" name="Sci. Rep.">
        <title>Metabolic traits of an uncultured archaeal lineage -MSBL1- from brine pools of the Red Sea.</title>
        <authorList>
            <person name="Mwirichia R."/>
            <person name="Alam I."/>
            <person name="Rashid M."/>
            <person name="Vinu M."/>
            <person name="Ba-Alawi W."/>
            <person name="Anthony Kamau A."/>
            <person name="Kamanda Ngugi D."/>
            <person name="Goker M."/>
            <person name="Klenk H.P."/>
            <person name="Bajic V."/>
            <person name="Stingl U."/>
        </authorList>
    </citation>
    <scope>NUCLEOTIDE SEQUENCE [LARGE SCALE GENOMIC DNA]</scope>
    <source>
        <strain evidence="3">SCGC-AAA382K21</strain>
    </source>
</reference>
<gene>
    <name evidence="3" type="ORF">AKJ54_00260</name>
</gene>
<feature type="region of interest" description="Disordered" evidence="1">
    <location>
        <begin position="143"/>
        <end position="183"/>
    </location>
</feature>
<keyword evidence="4" id="KW-1185">Reference proteome</keyword>
<dbReference type="AlphaFoldDB" id="A0A133VM22"/>
<dbReference type="EMBL" id="LHYH01000003">
    <property type="protein sequence ID" value="KXB07479.1"/>
    <property type="molecule type" value="Genomic_DNA"/>
</dbReference>
<protein>
    <submittedName>
        <fullName evidence="3">Uncharacterized protein</fullName>
    </submittedName>
</protein>
<accession>A0A133VM22</accession>
<evidence type="ECO:0000256" key="2">
    <source>
        <dbReference type="SAM" id="Phobius"/>
    </source>
</evidence>
<dbReference type="Proteomes" id="UP000070504">
    <property type="component" value="Unassembled WGS sequence"/>
</dbReference>
<keyword evidence="2" id="KW-0812">Transmembrane</keyword>
<keyword evidence="2" id="KW-1133">Transmembrane helix</keyword>
<comment type="caution">
    <text evidence="3">The sequence shown here is derived from an EMBL/GenBank/DDBJ whole genome shotgun (WGS) entry which is preliminary data.</text>
</comment>
<evidence type="ECO:0000313" key="4">
    <source>
        <dbReference type="Proteomes" id="UP000070504"/>
    </source>
</evidence>
<proteinExistence type="predicted"/>
<evidence type="ECO:0000313" key="3">
    <source>
        <dbReference type="EMBL" id="KXB07479.1"/>
    </source>
</evidence>
<name>A0A133VM22_9EURY</name>
<feature type="transmembrane region" description="Helical" evidence="2">
    <location>
        <begin position="26"/>
        <end position="56"/>
    </location>
</feature>
<organism evidence="3 4">
    <name type="scientific">candidate division MSBL1 archaeon SCGC-AAA382K21</name>
    <dbReference type="NCBI Taxonomy" id="1698283"/>
    <lineage>
        <taxon>Archaea</taxon>
        <taxon>Methanobacteriati</taxon>
        <taxon>Methanobacteriota</taxon>
        <taxon>candidate division MSBL1</taxon>
    </lineage>
</organism>
<feature type="compositionally biased region" description="Basic and acidic residues" evidence="1">
    <location>
        <begin position="168"/>
        <end position="183"/>
    </location>
</feature>
<feature type="compositionally biased region" description="Basic and acidic residues" evidence="1">
    <location>
        <begin position="143"/>
        <end position="158"/>
    </location>
</feature>
<evidence type="ECO:0000256" key="1">
    <source>
        <dbReference type="SAM" id="MobiDB-lite"/>
    </source>
</evidence>
<keyword evidence="2" id="KW-0472">Membrane</keyword>